<evidence type="ECO:0000259" key="9">
    <source>
        <dbReference type="PROSITE" id="PS51917"/>
    </source>
</evidence>
<dbReference type="InterPro" id="IPR044868">
    <property type="entry name" value="Rpn13/ADRM1_Pru"/>
</dbReference>
<evidence type="ECO:0008006" key="12">
    <source>
        <dbReference type="Google" id="ProtNLM"/>
    </source>
</evidence>
<feature type="region of interest" description="Disordered" evidence="7">
    <location>
        <begin position="234"/>
        <end position="255"/>
    </location>
</feature>
<evidence type="ECO:0000256" key="7">
    <source>
        <dbReference type="SAM" id="MobiDB-lite"/>
    </source>
</evidence>
<dbReference type="PROSITE" id="PS51917">
    <property type="entry name" value="PRU"/>
    <property type="match status" value="1"/>
</dbReference>
<gene>
    <name evidence="10" type="ORF">EG68_03506</name>
</gene>
<feature type="domain" description="Pru" evidence="9">
    <location>
        <begin position="14"/>
        <end position="151"/>
    </location>
</feature>
<keyword evidence="6" id="KW-0539">Nucleus</keyword>
<comment type="caution">
    <text evidence="10">The sequence shown here is derived from an EMBL/GenBank/DDBJ whole genome shotgun (WGS) entry which is preliminary data.</text>
</comment>
<organism evidence="10 11">
    <name type="scientific">Paragonimus skrjabini miyazakii</name>
    <dbReference type="NCBI Taxonomy" id="59628"/>
    <lineage>
        <taxon>Eukaryota</taxon>
        <taxon>Metazoa</taxon>
        <taxon>Spiralia</taxon>
        <taxon>Lophotrochozoa</taxon>
        <taxon>Platyhelminthes</taxon>
        <taxon>Trematoda</taxon>
        <taxon>Digenea</taxon>
        <taxon>Plagiorchiida</taxon>
        <taxon>Troglotremata</taxon>
        <taxon>Troglotrematidae</taxon>
        <taxon>Paragonimus</taxon>
    </lineage>
</organism>
<dbReference type="GO" id="GO:0070628">
    <property type="term" value="F:proteasome binding"/>
    <property type="evidence" value="ECO:0007669"/>
    <property type="project" value="TreeGrafter"/>
</dbReference>
<dbReference type="AlphaFoldDB" id="A0A8S9Z1M3"/>
<accession>A0A8S9Z1M3</accession>
<dbReference type="Pfam" id="PF04683">
    <property type="entry name" value="Rpn13_ADRM1_Pru"/>
    <property type="match status" value="1"/>
</dbReference>
<dbReference type="InterPro" id="IPR044867">
    <property type="entry name" value="DEUBAD_dom"/>
</dbReference>
<evidence type="ECO:0000256" key="6">
    <source>
        <dbReference type="ARBA" id="ARBA00023242"/>
    </source>
</evidence>
<comment type="subcellular location">
    <subcellularLocation>
        <location evidence="2">Cytoplasm</location>
    </subcellularLocation>
    <subcellularLocation>
        <location evidence="1">Nucleus</location>
    </subcellularLocation>
</comment>
<dbReference type="Proteomes" id="UP000822476">
    <property type="component" value="Unassembled WGS sequence"/>
</dbReference>
<evidence type="ECO:0000313" key="11">
    <source>
        <dbReference type="Proteomes" id="UP000822476"/>
    </source>
</evidence>
<feature type="domain" description="DEUBAD" evidence="8">
    <location>
        <begin position="273"/>
        <end position="401"/>
    </location>
</feature>
<dbReference type="InterPro" id="IPR006773">
    <property type="entry name" value="Rpn13/ADRM1"/>
</dbReference>
<evidence type="ECO:0000256" key="3">
    <source>
        <dbReference type="ARBA" id="ARBA00009216"/>
    </source>
</evidence>
<dbReference type="InterPro" id="IPR038108">
    <property type="entry name" value="RPN13_DEUBAD_sf"/>
</dbReference>
<dbReference type="GO" id="GO:0061133">
    <property type="term" value="F:endopeptidase activator activity"/>
    <property type="evidence" value="ECO:0007669"/>
    <property type="project" value="TreeGrafter"/>
</dbReference>
<keyword evidence="11" id="KW-1185">Reference proteome</keyword>
<feature type="compositionally biased region" description="Low complexity" evidence="7">
    <location>
        <begin position="397"/>
        <end position="409"/>
    </location>
</feature>
<evidence type="ECO:0000256" key="2">
    <source>
        <dbReference type="ARBA" id="ARBA00004496"/>
    </source>
</evidence>
<dbReference type="PANTHER" id="PTHR12225:SF0">
    <property type="entry name" value="PROTEASOMAL UBIQUITIN RECEPTOR ADRM1"/>
    <property type="match status" value="1"/>
</dbReference>
<keyword evidence="5" id="KW-0647">Proteasome</keyword>
<dbReference type="PANTHER" id="PTHR12225">
    <property type="entry name" value="ADHESION REGULATING MOLECULE 1 110 KDA CELL MEMBRANE GLYCOPROTEIN"/>
    <property type="match status" value="1"/>
</dbReference>
<dbReference type="GO" id="GO:0005737">
    <property type="term" value="C:cytoplasm"/>
    <property type="evidence" value="ECO:0007669"/>
    <property type="project" value="UniProtKB-SubCell"/>
</dbReference>
<keyword evidence="4" id="KW-0963">Cytoplasm</keyword>
<evidence type="ECO:0000259" key="8">
    <source>
        <dbReference type="PROSITE" id="PS51916"/>
    </source>
</evidence>
<evidence type="ECO:0000313" key="10">
    <source>
        <dbReference type="EMBL" id="KAF7259253.1"/>
    </source>
</evidence>
<dbReference type="InterPro" id="IPR038633">
    <property type="entry name" value="Rpn13/ADRM1_Pru_sf"/>
</dbReference>
<evidence type="ECO:0000256" key="1">
    <source>
        <dbReference type="ARBA" id="ARBA00004123"/>
    </source>
</evidence>
<dbReference type="InterPro" id="IPR032368">
    <property type="entry name" value="RPN13_DEUBAD"/>
</dbReference>
<feature type="compositionally biased region" description="Polar residues" evidence="7">
    <location>
        <begin position="410"/>
        <end position="419"/>
    </location>
</feature>
<dbReference type="EMBL" id="JTDE01001289">
    <property type="protein sequence ID" value="KAF7259253.1"/>
    <property type="molecule type" value="Genomic_DNA"/>
</dbReference>
<reference evidence="10" key="1">
    <citation type="submission" date="2019-07" db="EMBL/GenBank/DDBJ databases">
        <title>Annotation for the trematode Paragonimus miyazaki's.</title>
        <authorList>
            <person name="Choi Y.-J."/>
        </authorList>
    </citation>
    <scope>NUCLEOTIDE SEQUENCE</scope>
    <source>
        <strain evidence="10">Japan</strain>
    </source>
</reference>
<comment type="similarity">
    <text evidence="3">Belongs to the ADRM1 family.</text>
</comment>
<dbReference type="OrthoDB" id="340431at2759"/>
<protein>
    <recommendedName>
        <fullName evidence="12">Proteasomal ubiquitin receptor ADRM1</fullName>
    </recommendedName>
</protein>
<dbReference type="GO" id="GO:0008541">
    <property type="term" value="C:proteasome regulatory particle, lid subcomplex"/>
    <property type="evidence" value="ECO:0007669"/>
    <property type="project" value="TreeGrafter"/>
</dbReference>
<dbReference type="Gene3D" id="1.10.2020.20">
    <property type="match status" value="1"/>
</dbReference>
<feature type="region of interest" description="Disordered" evidence="7">
    <location>
        <begin position="397"/>
        <end position="447"/>
    </location>
</feature>
<sequence>MSQSAALFGGPQKPQNKHLLQFRAGKMTINSDNWVHADPRKGWVYVYQSGDGKLHLCWIDRKTCLVEDVTYVISDLLSLISRILLLVLSKRNSKRFHSVPQEGFIFLVSKILSASLCGCRSLTVKMIVIYVRGSTPSLLLLRRNSLLLQVSLLHRYFFNCTGDWLTGFGGFNQFSQSDLLALLSMGAGLGSGLSSESDVSSAQATAVTIGRHLNTGHLETPGNPTSVLGSTVTTPTIASTGPGATTPNAGKRPESGKIQLRDLRNVLSSISLPHKASEPPIDLNDAVNVESLRNLLARPEIQARLLPHLPTNDDPEANPTSDLANLTTNIRSSQFKSTLKSSSHSNLEHFQSFSAAFQTGELAPVLAQFKLGAEADEAAKHGDLVAFSQALQNAASSSTGVSSAGTSASQPSIAPSESDGQNKKEEQGGSSTDAKTNESNETAMDTD</sequence>
<dbReference type="PROSITE" id="PS51916">
    <property type="entry name" value="DEUBAD"/>
    <property type="match status" value="1"/>
</dbReference>
<dbReference type="GO" id="GO:0005634">
    <property type="term" value="C:nucleus"/>
    <property type="evidence" value="ECO:0007669"/>
    <property type="project" value="UniProtKB-SubCell"/>
</dbReference>
<feature type="compositionally biased region" description="Polar residues" evidence="7">
    <location>
        <begin position="428"/>
        <end position="447"/>
    </location>
</feature>
<dbReference type="Gene3D" id="2.30.29.70">
    <property type="entry name" value="Proteasomal ubiquitin receptor Rpn13/ADRM1"/>
    <property type="match status" value="1"/>
</dbReference>
<name>A0A8S9Z1M3_9TREM</name>
<evidence type="ECO:0000256" key="4">
    <source>
        <dbReference type="ARBA" id="ARBA00022490"/>
    </source>
</evidence>
<feature type="compositionally biased region" description="Polar residues" evidence="7">
    <location>
        <begin position="234"/>
        <end position="248"/>
    </location>
</feature>
<dbReference type="Pfam" id="PF16550">
    <property type="entry name" value="RPN13_C"/>
    <property type="match status" value="1"/>
</dbReference>
<proteinExistence type="inferred from homology"/>
<evidence type="ECO:0000256" key="5">
    <source>
        <dbReference type="ARBA" id="ARBA00022942"/>
    </source>
</evidence>